<dbReference type="InterPro" id="IPR035669">
    <property type="entry name" value="SGNH_plant_lipase-like"/>
</dbReference>
<dbReference type="InterPro" id="IPR036514">
    <property type="entry name" value="SGNH_hydro_sf"/>
</dbReference>
<keyword evidence="4 8" id="KW-0732">Signal</keyword>
<comment type="similarity">
    <text evidence="2">Belongs to the 'GDSL' lipolytic enzyme family.</text>
</comment>
<protein>
    <recommendedName>
        <fullName evidence="11">GDSL esterase/lipase 7-like</fullName>
    </recommendedName>
</protein>
<dbReference type="GO" id="GO:0005576">
    <property type="term" value="C:extracellular region"/>
    <property type="evidence" value="ECO:0007669"/>
    <property type="project" value="UniProtKB-SubCell"/>
</dbReference>
<evidence type="ECO:0000313" key="10">
    <source>
        <dbReference type="Proteomes" id="UP000607653"/>
    </source>
</evidence>
<dbReference type="GO" id="GO:0016788">
    <property type="term" value="F:hydrolase activity, acting on ester bonds"/>
    <property type="evidence" value="ECO:0007669"/>
    <property type="project" value="InterPro"/>
</dbReference>
<dbReference type="Proteomes" id="UP000607653">
    <property type="component" value="Unassembled WGS sequence"/>
</dbReference>
<dbReference type="InterPro" id="IPR001087">
    <property type="entry name" value="GDSL"/>
</dbReference>
<evidence type="ECO:0000256" key="6">
    <source>
        <dbReference type="ARBA" id="ARBA00022963"/>
    </source>
</evidence>
<evidence type="ECO:0000256" key="3">
    <source>
        <dbReference type="ARBA" id="ARBA00022525"/>
    </source>
</evidence>
<reference evidence="9 10" key="1">
    <citation type="journal article" date="2020" name="Mol. Biol. Evol.">
        <title>Distinct Expression and Methylation Patterns for Genes with Different Fates following a Single Whole-Genome Duplication in Flowering Plants.</title>
        <authorList>
            <person name="Shi T."/>
            <person name="Rahmani R.S."/>
            <person name="Gugger P.F."/>
            <person name="Wang M."/>
            <person name="Li H."/>
            <person name="Zhang Y."/>
            <person name="Li Z."/>
            <person name="Wang Q."/>
            <person name="Van de Peer Y."/>
            <person name="Marchal K."/>
            <person name="Chen J."/>
        </authorList>
    </citation>
    <scope>NUCLEOTIDE SEQUENCE [LARGE SCALE GENOMIC DNA]</scope>
    <source>
        <tissue evidence="9">Leaf</tissue>
    </source>
</reference>
<dbReference type="EMBL" id="DUZY01000004">
    <property type="protein sequence ID" value="DAD35131.1"/>
    <property type="molecule type" value="Genomic_DNA"/>
</dbReference>
<dbReference type="PANTHER" id="PTHR45650:SF14">
    <property type="entry name" value="GDSL ESTERASE_LIPASE 7-LIKE"/>
    <property type="match status" value="1"/>
</dbReference>
<evidence type="ECO:0000256" key="8">
    <source>
        <dbReference type="SAM" id="SignalP"/>
    </source>
</evidence>
<feature type="chain" id="PRO_5032606626" description="GDSL esterase/lipase 7-like" evidence="8">
    <location>
        <begin position="28"/>
        <end position="361"/>
    </location>
</feature>
<dbReference type="PANTHER" id="PTHR45650">
    <property type="entry name" value="GDSL-LIKE LIPASE/ACYLHYDROLASE-RELATED"/>
    <property type="match status" value="1"/>
</dbReference>
<evidence type="ECO:0000256" key="7">
    <source>
        <dbReference type="ARBA" id="ARBA00023098"/>
    </source>
</evidence>
<dbReference type="GO" id="GO:0016042">
    <property type="term" value="P:lipid catabolic process"/>
    <property type="evidence" value="ECO:0007669"/>
    <property type="project" value="UniProtKB-KW"/>
</dbReference>
<name>A0A822YUA5_NELNU</name>
<dbReference type="CDD" id="cd01837">
    <property type="entry name" value="SGNH_plant_lipase_like"/>
    <property type="match status" value="1"/>
</dbReference>
<dbReference type="Gene3D" id="3.40.50.1110">
    <property type="entry name" value="SGNH hydrolase"/>
    <property type="match status" value="1"/>
</dbReference>
<dbReference type="InterPro" id="IPR051238">
    <property type="entry name" value="GDSL_esterase/lipase"/>
</dbReference>
<keyword evidence="3" id="KW-0964">Secreted</keyword>
<keyword evidence="5" id="KW-0378">Hydrolase</keyword>
<feature type="signal peptide" evidence="8">
    <location>
        <begin position="1"/>
        <end position="27"/>
    </location>
</feature>
<evidence type="ECO:0000256" key="5">
    <source>
        <dbReference type="ARBA" id="ARBA00022801"/>
    </source>
</evidence>
<comment type="subcellular location">
    <subcellularLocation>
        <location evidence="1">Secreted</location>
    </subcellularLocation>
</comment>
<proteinExistence type="inferred from homology"/>
<evidence type="ECO:0000313" key="9">
    <source>
        <dbReference type="EMBL" id="DAD35131.1"/>
    </source>
</evidence>
<organism evidence="9 10">
    <name type="scientific">Nelumbo nucifera</name>
    <name type="common">Sacred lotus</name>
    <dbReference type="NCBI Taxonomy" id="4432"/>
    <lineage>
        <taxon>Eukaryota</taxon>
        <taxon>Viridiplantae</taxon>
        <taxon>Streptophyta</taxon>
        <taxon>Embryophyta</taxon>
        <taxon>Tracheophyta</taxon>
        <taxon>Spermatophyta</taxon>
        <taxon>Magnoliopsida</taxon>
        <taxon>Proteales</taxon>
        <taxon>Nelumbonaceae</taxon>
        <taxon>Nelumbo</taxon>
    </lineage>
</organism>
<sequence length="361" mass="39044">MSRMRRSPNSLVFICFTIFSHALVARADNPLAPALYVFGDSLLDSGNNNFLPTIAKANYLPYGVDFAGGVTGRFTNGKTVADYIAEQLGLPYAPPSMSLLKSGTITGRNYASGSCGILPLTGSEFGKCLNLDDQINLFQKTIEMELQPHLGSSKDLSDYLSNSIFVINIGNNDYGGYLVSYVSKTNLMYTPQAFAQLLKDGLSQRLETLYKLGARKFLVFEIAPIGCMPIFTRIVPHEGPCVEELNQVVSVFNDGLPAMLKQLTTSLQGSTFAVGYGSKLGHDMITNPSKYGLGDTTDPCCIAANNGAWTCIPGFVSCSDSGKHAFWDGMHLTEAIYSTTGTRCFNDSSVCSPTIQQLVQV</sequence>
<keyword evidence="6" id="KW-0442">Lipid degradation</keyword>
<dbReference type="AlphaFoldDB" id="A0A822YUA5"/>
<keyword evidence="7" id="KW-0443">Lipid metabolism</keyword>
<gene>
    <name evidence="9" type="ORF">HUJ06_005771</name>
</gene>
<evidence type="ECO:0000256" key="1">
    <source>
        <dbReference type="ARBA" id="ARBA00004613"/>
    </source>
</evidence>
<accession>A0A822YUA5</accession>
<evidence type="ECO:0000256" key="4">
    <source>
        <dbReference type="ARBA" id="ARBA00022729"/>
    </source>
</evidence>
<dbReference type="Pfam" id="PF00657">
    <property type="entry name" value="Lipase_GDSL"/>
    <property type="match status" value="1"/>
</dbReference>
<evidence type="ECO:0008006" key="11">
    <source>
        <dbReference type="Google" id="ProtNLM"/>
    </source>
</evidence>
<comment type="caution">
    <text evidence="9">The sequence shown here is derived from an EMBL/GenBank/DDBJ whole genome shotgun (WGS) entry which is preliminary data.</text>
</comment>
<keyword evidence="10" id="KW-1185">Reference proteome</keyword>
<evidence type="ECO:0000256" key="2">
    <source>
        <dbReference type="ARBA" id="ARBA00008668"/>
    </source>
</evidence>